<dbReference type="InterPro" id="IPR032675">
    <property type="entry name" value="LRR_dom_sf"/>
</dbReference>
<dbReference type="Gene3D" id="3.30.40.10">
    <property type="entry name" value="Zinc/RING finger domain, C3HC4 (zinc finger)"/>
    <property type="match status" value="1"/>
</dbReference>
<feature type="coiled-coil region" evidence="6">
    <location>
        <begin position="273"/>
        <end position="318"/>
    </location>
</feature>
<feature type="domain" description="RING-type" evidence="7">
    <location>
        <begin position="617"/>
        <end position="652"/>
    </location>
</feature>
<evidence type="ECO:0000256" key="6">
    <source>
        <dbReference type="SAM" id="Coils"/>
    </source>
</evidence>
<dbReference type="STRING" id="451379.A0A0N5ASJ9"/>
<keyword evidence="8" id="KW-1185">Reference proteome</keyword>
<evidence type="ECO:0000259" key="7">
    <source>
        <dbReference type="PROSITE" id="PS50089"/>
    </source>
</evidence>
<dbReference type="SUPFAM" id="SSF57850">
    <property type="entry name" value="RING/U-box"/>
    <property type="match status" value="1"/>
</dbReference>
<accession>A0A0N5ASJ9</accession>
<keyword evidence="3 5" id="KW-0863">Zinc-finger</keyword>
<dbReference type="PROSITE" id="PS50089">
    <property type="entry name" value="ZF_RING_2"/>
    <property type="match status" value="1"/>
</dbReference>
<keyword evidence="6" id="KW-0175">Coiled coil</keyword>
<dbReference type="Gene3D" id="3.80.10.10">
    <property type="entry name" value="Ribonuclease Inhibitor"/>
    <property type="match status" value="1"/>
</dbReference>
<dbReference type="PROSITE" id="PS51450">
    <property type="entry name" value="LRR"/>
    <property type="match status" value="2"/>
</dbReference>
<name>A0A0N5ASJ9_9BILA</name>
<evidence type="ECO:0000256" key="5">
    <source>
        <dbReference type="PROSITE-ProRule" id="PRU00175"/>
    </source>
</evidence>
<evidence type="ECO:0000256" key="1">
    <source>
        <dbReference type="ARBA" id="ARBA00022614"/>
    </source>
</evidence>
<feature type="coiled-coil region" evidence="6">
    <location>
        <begin position="463"/>
        <end position="497"/>
    </location>
</feature>
<dbReference type="GO" id="GO:0005737">
    <property type="term" value="C:cytoplasm"/>
    <property type="evidence" value="ECO:0007669"/>
    <property type="project" value="TreeGrafter"/>
</dbReference>
<dbReference type="SMART" id="SM00369">
    <property type="entry name" value="LRR_TYP"/>
    <property type="match status" value="3"/>
</dbReference>
<evidence type="ECO:0000256" key="4">
    <source>
        <dbReference type="ARBA" id="ARBA00022833"/>
    </source>
</evidence>
<evidence type="ECO:0000313" key="8">
    <source>
        <dbReference type="Proteomes" id="UP000046393"/>
    </source>
</evidence>
<dbReference type="InterPro" id="IPR001841">
    <property type="entry name" value="Znf_RING"/>
</dbReference>
<proteinExistence type="predicted"/>
<evidence type="ECO:0000313" key="9">
    <source>
        <dbReference type="WBParaSite" id="SMUV_0000777001-mRNA-1"/>
    </source>
</evidence>
<dbReference type="WBParaSite" id="SMUV_0000777001-mRNA-1">
    <property type="protein sequence ID" value="SMUV_0000777001-mRNA-1"/>
    <property type="gene ID" value="SMUV_0000777001"/>
</dbReference>
<keyword evidence="1" id="KW-0433">Leucine-rich repeat</keyword>
<dbReference type="AlphaFoldDB" id="A0A0N5ASJ9"/>
<dbReference type="InterPro" id="IPR013083">
    <property type="entry name" value="Znf_RING/FYVE/PHD"/>
</dbReference>
<evidence type="ECO:0000256" key="3">
    <source>
        <dbReference type="ARBA" id="ARBA00022771"/>
    </source>
</evidence>
<dbReference type="GO" id="GO:0008270">
    <property type="term" value="F:zinc ion binding"/>
    <property type="evidence" value="ECO:0007669"/>
    <property type="project" value="UniProtKB-KW"/>
</dbReference>
<keyword evidence="3 5" id="KW-0479">Metal-binding</keyword>
<dbReference type="SUPFAM" id="SSF52058">
    <property type="entry name" value="L domain-like"/>
    <property type="match status" value="1"/>
</dbReference>
<dbReference type="PANTHER" id="PTHR48051">
    <property type="match status" value="1"/>
</dbReference>
<keyword evidence="2" id="KW-0677">Repeat</keyword>
<dbReference type="InterPro" id="IPR001611">
    <property type="entry name" value="Leu-rich_rpt"/>
</dbReference>
<dbReference type="Proteomes" id="UP000046393">
    <property type="component" value="Unplaced"/>
</dbReference>
<dbReference type="SMART" id="SM00364">
    <property type="entry name" value="LRR_BAC"/>
    <property type="match status" value="3"/>
</dbReference>
<protein>
    <submittedName>
        <fullName evidence="9">RING-type domain-containing protein</fullName>
    </submittedName>
</protein>
<dbReference type="InterPro" id="IPR050216">
    <property type="entry name" value="LRR_domain-containing"/>
</dbReference>
<reference evidence="9" key="1">
    <citation type="submission" date="2017-02" db="UniProtKB">
        <authorList>
            <consortium name="WormBaseParasite"/>
        </authorList>
    </citation>
    <scope>IDENTIFICATION</scope>
</reference>
<dbReference type="InterPro" id="IPR003591">
    <property type="entry name" value="Leu-rich_rpt_typical-subtyp"/>
</dbReference>
<dbReference type="Pfam" id="PF13855">
    <property type="entry name" value="LRR_8"/>
    <property type="match status" value="1"/>
</dbReference>
<organism evidence="8 9">
    <name type="scientific">Syphacia muris</name>
    <dbReference type="NCBI Taxonomy" id="451379"/>
    <lineage>
        <taxon>Eukaryota</taxon>
        <taxon>Metazoa</taxon>
        <taxon>Ecdysozoa</taxon>
        <taxon>Nematoda</taxon>
        <taxon>Chromadorea</taxon>
        <taxon>Rhabditida</taxon>
        <taxon>Spirurina</taxon>
        <taxon>Oxyuridomorpha</taxon>
        <taxon>Oxyuroidea</taxon>
        <taxon>Oxyuridae</taxon>
        <taxon>Syphacia</taxon>
    </lineage>
</organism>
<dbReference type="Pfam" id="PF13920">
    <property type="entry name" value="zf-C3HC4_3"/>
    <property type="match status" value="1"/>
</dbReference>
<dbReference type="PANTHER" id="PTHR48051:SF1">
    <property type="entry name" value="RAS SUPPRESSOR PROTEIN 1"/>
    <property type="match status" value="1"/>
</dbReference>
<evidence type="ECO:0000256" key="2">
    <source>
        <dbReference type="ARBA" id="ARBA00022737"/>
    </source>
</evidence>
<keyword evidence="4" id="KW-0862">Zinc</keyword>
<sequence length="666" mass="75963">MNDLLGRPISQRDLQNNDQDGTKRLESKLYLIRVSDDDIADLSDCLLTNLPSEFYNLCRIFRKEIINISNNLLKSLKIRGSETDLVKLNGILKQLNASCNLLREVPSGILSVHSLVVLNLSKNQIGHIPSQITELCKLEELDLSENLISELPSSISNLAHLRILDVSSNKIRCLPITLYAMEELQTLKIDADKMEFPPSDISILGLTEIKQHLKKCSSSKKLHVEKSISVNGVCHNKITDVDAGRAAIDNFFLVHNKGDEVEVIKGEDVSDRLKRLMQEQKELDDLVQSAFNKRSKNLESNLEDINELEKHISELIKNSVMPYWTVKDEDFHFSPVEDVLRKRRMELEKEAEWLKSVNIGSDQLEKIVCFEADQRRKNSMTKIALFVYSGFCYENQLKVKEANLLVNFRNEEDQNSFTSIWKEIAIDQTLMEDFVLTMKERNDTNSHNLSVEAETIAKALADISQLEMRRRNNNTVLEKLKEERKKMLMVYEHISAEKDFRRKQLFVDMHAEMEVSEESRKHIVAECLRCYVELMSSVQCNSSSNNNTTSSPSQKSKLARRLIPFSLLFNWKKKTEKAGRKALREKFKSSTNGTTAVNESRNGNASNLAVLRNNEECIVCSGAPAKTLFFSCGHVCCCEKCAVDLQNCPLCQVTIQRRALLSSSVF</sequence>
<dbReference type="Pfam" id="PF00560">
    <property type="entry name" value="LRR_1"/>
    <property type="match status" value="1"/>
</dbReference>